<dbReference type="Gene3D" id="3.40.1190.20">
    <property type="match status" value="1"/>
</dbReference>
<organism evidence="4 5">
    <name type="scientific">Schaalia radingae</name>
    <dbReference type="NCBI Taxonomy" id="131110"/>
    <lineage>
        <taxon>Bacteria</taxon>
        <taxon>Bacillati</taxon>
        <taxon>Actinomycetota</taxon>
        <taxon>Actinomycetes</taxon>
        <taxon>Actinomycetales</taxon>
        <taxon>Actinomycetaceae</taxon>
        <taxon>Schaalia</taxon>
    </lineage>
</organism>
<dbReference type="Proteomes" id="UP000198976">
    <property type="component" value="Chromosome I"/>
</dbReference>
<evidence type="ECO:0000256" key="1">
    <source>
        <dbReference type="ARBA" id="ARBA00022679"/>
    </source>
</evidence>
<accession>A0ABY0V6N0</accession>
<feature type="domain" description="Carbohydrate kinase PfkB" evidence="3">
    <location>
        <begin position="25"/>
        <end position="293"/>
    </location>
</feature>
<dbReference type="PANTHER" id="PTHR10584">
    <property type="entry name" value="SUGAR KINASE"/>
    <property type="match status" value="1"/>
</dbReference>
<proteinExistence type="predicted"/>
<dbReference type="Pfam" id="PF00294">
    <property type="entry name" value="PfkB"/>
    <property type="match status" value="1"/>
</dbReference>
<evidence type="ECO:0000313" key="5">
    <source>
        <dbReference type="Proteomes" id="UP000198976"/>
    </source>
</evidence>
<dbReference type="EMBL" id="LT629792">
    <property type="protein sequence ID" value="SDT90856.1"/>
    <property type="molecule type" value="Genomic_DNA"/>
</dbReference>
<reference evidence="4 5" key="1">
    <citation type="submission" date="2016-10" db="EMBL/GenBank/DDBJ databases">
        <authorList>
            <person name="Varghese N."/>
            <person name="Submissions S."/>
        </authorList>
    </citation>
    <scope>NUCLEOTIDE SEQUENCE [LARGE SCALE GENOMIC DNA]</scope>
    <source>
        <strain evidence="4 5">DSM 9169</strain>
    </source>
</reference>
<keyword evidence="1" id="KW-0808">Transferase</keyword>
<keyword evidence="2 4" id="KW-0418">Kinase</keyword>
<name>A0ABY0V6N0_9ACTO</name>
<sequence>MTGRFISTDSIVLSLPLHVDHIPERGTSVRADSAMSRPGGGFTTLSAVAAYGIPALLASPLGTGPNSFTVRRQLAHAGVQIVTDELVGDIGAAIMLVENDGSTTSVATSGVESEPSRAALDRIELQEGDLVHIGGADLVNESSARVLSGWGADLPDDVTLVVSVSPAVEQVPVWAWRRLLKRVDVLTMNIRQASTLSRILATTEPGTAIRHVIRPDAAIVRRLGVMGCEVQVDENSPRVQIPAFDSITVDTVGVGDTHIAIMSAALLEGHDLIEACRIANAAAAVTISHESALPVPTRSQIEEVLREKRVKYSM</sequence>
<dbReference type="GO" id="GO:0016301">
    <property type="term" value="F:kinase activity"/>
    <property type="evidence" value="ECO:0007669"/>
    <property type="project" value="UniProtKB-KW"/>
</dbReference>
<dbReference type="RefSeq" id="WP_193599980.1">
    <property type="nucleotide sequence ID" value="NZ_LT629792.1"/>
</dbReference>
<protein>
    <submittedName>
        <fullName evidence="4">Sugar or nucleoside kinase, ribokinase family</fullName>
    </submittedName>
</protein>
<evidence type="ECO:0000313" key="4">
    <source>
        <dbReference type="EMBL" id="SDT90856.1"/>
    </source>
</evidence>
<keyword evidence="5" id="KW-1185">Reference proteome</keyword>
<dbReference type="PANTHER" id="PTHR10584:SF166">
    <property type="entry name" value="RIBOKINASE"/>
    <property type="match status" value="1"/>
</dbReference>
<evidence type="ECO:0000259" key="3">
    <source>
        <dbReference type="Pfam" id="PF00294"/>
    </source>
</evidence>
<gene>
    <name evidence="4" type="ORF">SAMN04489714_0788</name>
</gene>
<dbReference type="InterPro" id="IPR011611">
    <property type="entry name" value="PfkB_dom"/>
</dbReference>
<dbReference type="InterPro" id="IPR029056">
    <property type="entry name" value="Ribokinase-like"/>
</dbReference>
<dbReference type="SUPFAM" id="SSF53613">
    <property type="entry name" value="Ribokinase-like"/>
    <property type="match status" value="1"/>
</dbReference>
<evidence type="ECO:0000256" key="2">
    <source>
        <dbReference type="ARBA" id="ARBA00022777"/>
    </source>
</evidence>